<keyword evidence="3 9" id="KW-0813">Transport</keyword>
<feature type="transmembrane region" description="Helical" evidence="9">
    <location>
        <begin position="116"/>
        <end position="137"/>
    </location>
</feature>
<keyword evidence="6" id="KW-0677">Repeat</keyword>
<dbReference type="Pfam" id="PF03083">
    <property type="entry name" value="MtN3_slv"/>
    <property type="match status" value="2"/>
</dbReference>
<feature type="transmembrane region" description="Helical" evidence="9">
    <location>
        <begin position="207"/>
        <end position="229"/>
    </location>
</feature>
<evidence type="ECO:0000256" key="3">
    <source>
        <dbReference type="ARBA" id="ARBA00022448"/>
    </source>
</evidence>
<dbReference type="Gene3D" id="1.20.1280.290">
    <property type="match status" value="2"/>
</dbReference>
<gene>
    <name evidence="10" type="ORF">LIER_06941</name>
</gene>
<keyword evidence="4 9" id="KW-0762">Sugar transport</keyword>
<keyword evidence="5 9" id="KW-0812">Transmembrane</keyword>
<dbReference type="FunFam" id="1.20.1280.290:FF:000001">
    <property type="entry name" value="Bidirectional sugar transporter SWEET"/>
    <property type="match status" value="1"/>
</dbReference>
<evidence type="ECO:0000256" key="9">
    <source>
        <dbReference type="RuleBase" id="RU910715"/>
    </source>
</evidence>
<keyword evidence="11" id="KW-1185">Reference proteome</keyword>
<evidence type="ECO:0000256" key="5">
    <source>
        <dbReference type="ARBA" id="ARBA00022692"/>
    </source>
</evidence>
<proteinExistence type="inferred from homology"/>
<feature type="transmembrane region" description="Helical" evidence="9">
    <location>
        <begin position="62"/>
        <end position="80"/>
    </location>
</feature>
<comment type="similarity">
    <text evidence="2 9">Belongs to the SWEET sugar transporter family.</text>
</comment>
<evidence type="ECO:0000256" key="8">
    <source>
        <dbReference type="ARBA" id="ARBA00023136"/>
    </source>
</evidence>
<evidence type="ECO:0000256" key="2">
    <source>
        <dbReference type="ARBA" id="ARBA00007809"/>
    </source>
</evidence>
<dbReference type="Proteomes" id="UP001454036">
    <property type="component" value="Unassembled WGS sequence"/>
</dbReference>
<evidence type="ECO:0000256" key="6">
    <source>
        <dbReference type="ARBA" id="ARBA00022737"/>
    </source>
</evidence>
<comment type="caution">
    <text evidence="10">The sequence shown here is derived from an EMBL/GenBank/DDBJ whole genome shotgun (WGS) entry which is preliminary data.</text>
</comment>
<accession>A0AAV3P868</accession>
<evidence type="ECO:0000313" key="10">
    <source>
        <dbReference type="EMBL" id="GAA0147176.1"/>
    </source>
</evidence>
<evidence type="ECO:0000256" key="7">
    <source>
        <dbReference type="ARBA" id="ARBA00022989"/>
    </source>
</evidence>
<feature type="transmembrane region" description="Helical" evidence="9">
    <location>
        <begin position="86"/>
        <end position="109"/>
    </location>
</feature>
<protein>
    <recommendedName>
        <fullName evidence="9">Bidirectional sugar transporter SWEET</fullName>
    </recommendedName>
</protein>
<dbReference type="GO" id="GO:0051119">
    <property type="term" value="F:sugar transmembrane transporter activity"/>
    <property type="evidence" value="ECO:0007669"/>
    <property type="project" value="InterPro"/>
</dbReference>
<dbReference type="PANTHER" id="PTHR10791">
    <property type="entry name" value="RAG1-ACTIVATING PROTEIN 1"/>
    <property type="match status" value="1"/>
</dbReference>
<feature type="transmembrane region" description="Helical" evidence="9">
    <location>
        <begin position="25"/>
        <end position="50"/>
    </location>
</feature>
<dbReference type="InterPro" id="IPR004316">
    <property type="entry name" value="SWEET_rpt"/>
</dbReference>
<keyword evidence="7 9" id="KW-1133">Transmembrane helix</keyword>
<comment type="subcellular location">
    <subcellularLocation>
        <location evidence="9">Cell membrane</location>
        <topology evidence="9">Multi-pass membrane protein</topology>
    </subcellularLocation>
    <subcellularLocation>
        <location evidence="1">Endomembrane system</location>
        <topology evidence="1">Multi-pass membrane protein</topology>
    </subcellularLocation>
</comment>
<keyword evidence="8 9" id="KW-0472">Membrane</keyword>
<dbReference type="GO" id="GO:0051260">
    <property type="term" value="P:protein homooligomerization"/>
    <property type="evidence" value="ECO:0007669"/>
    <property type="project" value="UniProtKB-ARBA"/>
</dbReference>
<sequence>MHFHSILTLIHTAIRQFPFISNEQFSFLIGVIGNVTAVLVLLSPVGTFWRIVKRRSTEEFQIFPYIFGLVCASLWTYYGIIKPGGLLVATINEVGVSIMTTYVVLFLVFAPPKVRVKAGILVGIFDIGFLVAAILVGELGVNGKTRLDTVGILCAGLTISVYCSPLAAMKRAVEMNSVEFMPLWLSVSMVVNGGLWALYGFLVNDKFILVSNATGYFLGTIQVLFYVVYRDGSNSSNSSRDGLEEGWLHENLV</sequence>
<feature type="transmembrane region" description="Helical" evidence="9">
    <location>
        <begin position="180"/>
        <end position="201"/>
    </location>
</feature>
<dbReference type="GO" id="GO:0005886">
    <property type="term" value="C:plasma membrane"/>
    <property type="evidence" value="ECO:0007669"/>
    <property type="project" value="UniProtKB-SubCell"/>
</dbReference>
<dbReference type="InterPro" id="IPR047664">
    <property type="entry name" value="SWEET"/>
</dbReference>
<reference evidence="10 11" key="1">
    <citation type="submission" date="2024-01" db="EMBL/GenBank/DDBJ databases">
        <title>The complete chloroplast genome sequence of Lithospermum erythrorhizon: insights into the phylogenetic relationship among Boraginaceae species and the maternal lineages of purple gromwells.</title>
        <authorList>
            <person name="Okada T."/>
            <person name="Watanabe K."/>
        </authorList>
    </citation>
    <scope>NUCLEOTIDE SEQUENCE [LARGE SCALE GENOMIC DNA]</scope>
</reference>
<organism evidence="10 11">
    <name type="scientific">Lithospermum erythrorhizon</name>
    <name type="common">Purple gromwell</name>
    <name type="synonym">Lithospermum officinale var. erythrorhizon</name>
    <dbReference type="NCBI Taxonomy" id="34254"/>
    <lineage>
        <taxon>Eukaryota</taxon>
        <taxon>Viridiplantae</taxon>
        <taxon>Streptophyta</taxon>
        <taxon>Embryophyta</taxon>
        <taxon>Tracheophyta</taxon>
        <taxon>Spermatophyta</taxon>
        <taxon>Magnoliopsida</taxon>
        <taxon>eudicotyledons</taxon>
        <taxon>Gunneridae</taxon>
        <taxon>Pentapetalae</taxon>
        <taxon>asterids</taxon>
        <taxon>lamiids</taxon>
        <taxon>Boraginales</taxon>
        <taxon>Boraginaceae</taxon>
        <taxon>Boraginoideae</taxon>
        <taxon>Lithospermeae</taxon>
        <taxon>Lithospermum</taxon>
    </lineage>
</organism>
<dbReference type="GO" id="GO:0012505">
    <property type="term" value="C:endomembrane system"/>
    <property type="evidence" value="ECO:0007669"/>
    <property type="project" value="UniProtKB-SubCell"/>
</dbReference>
<comment type="function">
    <text evidence="9">Mediates both low-affinity uptake and efflux of sugar across the membrane.</text>
</comment>
<evidence type="ECO:0000313" key="11">
    <source>
        <dbReference type="Proteomes" id="UP001454036"/>
    </source>
</evidence>
<name>A0AAV3P868_LITER</name>
<dbReference type="PANTHER" id="PTHR10791:SF120">
    <property type="entry name" value="BIDIRECTIONAL SUGAR TRANSPORTER SWEET17"/>
    <property type="match status" value="1"/>
</dbReference>
<feature type="transmembrane region" description="Helical" evidence="9">
    <location>
        <begin position="149"/>
        <end position="168"/>
    </location>
</feature>
<dbReference type="AlphaFoldDB" id="A0AAV3P868"/>
<dbReference type="FunFam" id="1.20.1280.290:FF:000002">
    <property type="entry name" value="Bidirectional sugar transporter SWEET"/>
    <property type="match status" value="1"/>
</dbReference>
<evidence type="ECO:0000256" key="1">
    <source>
        <dbReference type="ARBA" id="ARBA00004127"/>
    </source>
</evidence>
<evidence type="ECO:0000256" key="4">
    <source>
        <dbReference type="ARBA" id="ARBA00022597"/>
    </source>
</evidence>
<dbReference type="EMBL" id="BAABME010001042">
    <property type="protein sequence ID" value="GAA0147176.1"/>
    <property type="molecule type" value="Genomic_DNA"/>
</dbReference>